<dbReference type="HOGENOM" id="CLU_3091636_0_0_9"/>
<reference evidence="2 3" key="1">
    <citation type="submission" date="2008-10" db="EMBL/GenBank/DDBJ databases">
        <authorList>
            <person name="Qin X."/>
            <person name="Bachman B."/>
            <person name="Battles P."/>
            <person name="Bell A."/>
            <person name="Bess C."/>
            <person name="Bickham C."/>
            <person name="Chaboub L."/>
            <person name="Chen D."/>
            <person name="Coyle M."/>
            <person name="Deiros D.R."/>
            <person name="Dinh H."/>
            <person name="Forbes L."/>
            <person name="Fowler G."/>
            <person name="Francisco L."/>
            <person name="Fu Q."/>
            <person name="Gubbala S."/>
            <person name="Hale W."/>
            <person name="Han Y."/>
            <person name="Hemphill L."/>
            <person name="Highlander S.K."/>
            <person name="Hirani K."/>
            <person name="Hogues M."/>
            <person name="Jackson L."/>
            <person name="Jakkamsetti A."/>
            <person name="Javaid M."/>
            <person name="Jiang H."/>
            <person name="Korchina V."/>
            <person name="Kovar C."/>
            <person name="Lara F."/>
            <person name="Lee S."/>
            <person name="Mata R."/>
            <person name="Mathew T."/>
            <person name="Moen C."/>
            <person name="Morales K."/>
            <person name="Munidasa M."/>
            <person name="Nazareth L."/>
            <person name="Ngo R."/>
            <person name="Nguyen L."/>
            <person name="Okwuonu G."/>
            <person name="Ongeri F."/>
            <person name="Patil S."/>
            <person name="Petrosino J."/>
            <person name="Pham C."/>
            <person name="Pham P."/>
            <person name="Pu L.-L."/>
            <person name="Puazo M."/>
            <person name="Raj R."/>
            <person name="Reid J."/>
            <person name="Rouhana J."/>
            <person name="Saada N."/>
            <person name="Shang Y."/>
            <person name="Simmons D."/>
            <person name="Thornton R."/>
            <person name="Warren J."/>
            <person name="Weissenberger G."/>
            <person name="Zhang J."/>
            <person name="Zhang L."/>
            <person name="Zhou C."/>
            <person name="Zhu D."/>
            <person name="Muzny D."/>
            <person name="Worley K."/>
            <person name="Gibbs R."/>
        </authorList>
    </citation>
    <scope>NUCLEOTIDE SEQUENCE [LARGE SCALE GENOMIC DNA]</scope>
    <source>
        <strain evidence="2 3">ATCC 51172</strain>
    </source>
</reference>
<evidence type="ECO:0000313" key="2">
    <source>
        <dbReference type="EMBL" id="EEI86856.1"/>
    </source>
</evidence>
<gene>
    <name evidence="2" type="ORF">HMPREF0072_0579</name>
</gene>
<evidence type="ECO:0000313" key="3">
    <source>
        <dbReference type="Proteomes" id="UP000005984"/>
    </source>
</evidence>
<proteinExistence type="predicted"/>
<dbReference type="Proteomes" id="UP000005984">
    <property type="component" value="Unassembled WGS sequence"/>
</dbReference>
<evidence type="ECO:0000256" key="1">
    <source>
        <dbReference type="SAM" id="MobiDB-lite"/>
    </source>
</evidence>
<organism evidence="2 3">
    <name type="scientific">Anaerococcus lactolyticus ATCC 51172</name>
    <dbReference type="NCBI Taxonomy" id="525254"/>
    <lineage>
        <taxon>Bacteria</taxon>
        <taxon>Bacillati</taxon>
        <taxon>Bacillota</taxon>
        <taxon>Tissierellia</taxon>
        <taxon>Tissierellales</taxon>
        <taxon>Peptoniphilaceae</taxon>
        <taxon>Anaerococcus</taxon>
    </lineage>
</organism>
<dbReference type="AlphaFoldDB" id="C2BE09"/>
<accession>C2BE09</accession>
<feature type="non-terminal residue" evidence="2">
    <location>
        <position position="1"/>
    </location>
</feature>
<feature type="compositionally biased region" description="Low complexity" evidence="1">
    <location>
        <begin position="27"/>
        <end position="36"/>
    </location>
</feature>
<comment type="caution">
    <text evidence="2">The sequence shown here is derived from an EMBL/GenBank/DDBJ whole genome shotgun (WGS) entry which is preliminary data.</text>
</comment>
<dbReference type="EMBL" id="ABYO01000081">
    <property type="protein sequence ID" value="EEI86856.1"/>
    <property type="molecule type" value="Genomic_DNA"/>
</dbReference>
<protein>
    <submittedName>
        <fullName evidence="2">Uncharacterized protein</fullName>
    </submittedName>
</protein>
<feature type="region of interest" description="Disordered" evidence="1">
    <location>
        <begin position="16"/>
        <end position="52"/>
    </location>
</feature>
<name>C2BE09_9FIRM</name>
<keyword evidence="3" id="KW-1185">Reference proteome</keyword>
<sequence>PPDRVVPIVAAFLPPGSRTCPSRNRRVTSPTTSPPVAGVPPAPPPRCCCSRA</sequence>